<feature type="compositionally biased region" description="Low complexity" evidence="1">
    <location>
        <begin position="219"/>
        <end position="239"/>
    </location>
</feature>
<comment type="caution">
    <text evidence="3">The sequence shown here is derived from an EMBL/GenBank/DDBJ whole genome shotgun (WGS) entry which is preliminary data.</text>
</comment>
<organism evidence="3 4">
    <name type="scientific">Rhodotorula taiwanensis</name>
    <dbReference type="NCBI Taxonomy" id="741276"/>
    <lineage>
        <taxon>Eukaryota</taxon>
        <taxon>Fungi</taxon>
        <taxon>Dikarya</taxon>
        <taxon>Basidiomycota</taxon>
        <taxon>Pucciniomycotina</taxon>
        <taxon>Microbotryomycetes</taxon>
        <taxon>Sporidiobolales</taxon>
        <taxon>Sporidiobolaceae</taxon>
        <taxon>Rhodotorula</taxon>
    </lineage>
</organism>
<gene>
    <name evidence="3" type="ORF">BMF94_5637</name>
</gene>
<accession>A0A2S5B3K7</accession>
<dbReference type="PANTHER" id="PTHR36223">
    <property type="entry name" value="BETA-LACTAMASE-TYPE TRANSPEPTIDASE FOLD DOMAIN CONTAINING PROTEIN"/>
    <property type="match status" value="1"/>
</dbReference>
<name>A0A2S5B3K7_9BASI</name>
<protein>
    <recommendedName>
        <fullName evidence="2">DUF7918 domain-containing protein</fullName>
    </recommendedName>
</protein>
<evidence type="ECO:0000313" key="3">
    <source>
        <dbReference type="EMBL" id="POY71325.1"/>
    </source>
</evidence>
<evidence type="ECO:0000259" key="2">
    <source>
        <dbReference type="Pfam" id="PF25534"/>
    </source>
</evidence>
<keyword evidence="4" id="KW-1185">Reference proteome</keyword>
<feature type="domain" description="DUF7918" evidence="2">
    <location>
        <begin position="34"/>
        <end position="191"/>
    </location>
</feature>
<reference evidence="3 4" key="1">
    <citation type="journal article" date="2018" name="Front. Microbiol.">
        <title>Prospects for Fungal Bioremediation of Acidic Radioactive Waste Sites: Characterization and Genome Sequence of Rhodotorula taiwanensis MD1149.</title>
        <authorList>
            <person name="Tkavc R."/>
            <person name="Matrosova V.Y."/>
            <person name="Grichenko O.E."/>
            <person name="Gostincar C."/>
            <person name="Volpe R.P."/>
            <person name="Klimenkova P."/>
            <person name="Gaidamakova E.K."/>
            <person name="Zhou C.E."/>
            <person name="Stewart B.J."/>
            <person name="Lyman M.G."/>
            <person name="Malfatti S.A."/>
            <person name="Rubinfeld B."/>
            <person name="Courtot M."/>
            <person name="Singh J."/>
            <person name="Dalgard C.L."/>
            <person name="Hamilton T."/>
            <person name="Frey K.G."/>
            <person name="Gunde-Cimerman N."/>
            <person name="Dugan L."/>
            <person name="Daly M.J."/>
        </authorList>
    </citation>
    <scope>NUCLEOTIDE SEQUENCE [LARGE SCALE GENOMIC DNA]</scope>
    <source>
        <strain evidence="3 4">MD1149</strain>
    </source>
</reference>
<dbReference type="EMBL" id="PJQD01000085">
    <property type="protein sequence ID" value="POY71325.1"/>
    <property type="molecule type" value="Genomic_DNA"/>
</dbReference>
<feature type="compositionally biased region" description="Low complexity" evidence="1">
    <location>
        <begin position="1"/>
        <end position="21"/>
    </location>
</feature>
<evidence type="ECO:0000256" key="1">
    <source>
        <dbReference type="SAM" id="MobiDB-lite"/>
    </source>
</evidence>
<feature type="region of interest" description="Disordered" evidence="1">
    <location>
        <begin position="213"/>
        <end position="271"/>
    </location>
</feature>
<dbReference type="PANTHER" id="PTHR36223:SF1">
    <property type="entry name" value="TRANSCRIPTION ELONGATION FACTOR EAF N-TERMINAL DOMAIN-CONTAINING PROTEIN"/>
    <property type="match status" value="1"/>
</dbReference>
<dbReference type="Pfam" id="PF25534">
    <property type="entry name" value="DUF7918"/>
    <property type="match status" value="1"/>
</dbReference>
<feature type="region of interest" description="Disordered" evidence="1">
    <location>
        <begin position="1"/>
        <end position="24"/>
    </location>
</feature>
<dbReference type="Proteomes" id="UP000237144">
    <property type="component" value="Unassembled WGS sequence"/>
</dbReference>
<dbReference type="InterPro" id="IPR057678">
    <property type="entry name" value="DUF7918"/>
</dbReference>
<dbReference type="AlphaFoldDB" id="A0A2S5B3K7"/>
<dbReference type="STRING" id="741276.A0A2S5B3K7"/>
<dbReference type="OrthoDB" id="3364132at2759"/>
<sequence>MSGPGPLAARAAATSADSPAPETKLHDIENRWSAQIKVGGVPACVYQVEHEVNKTTCYIVAEEGKEFEVTWKHEKPAQTDECGRLRVDGTPIGGGITKRRLGDRDHYTWLGNYISATQIRPFVFAPIALTDDPSTAVTDKAVLIGLGSIQLDLHRIVVQEYTGYDQTYKDLTKGPLVDEKTKKARMSHTTGQVCSRYDKTLLELDGILEGEDAPEEEPVPAAGNGGASASASPSVEPGARGSSATGGKKNKKRKKIELTLADSSDEEDGSDLRAKVAKLEAENAKLRNAVKADPDGVRVEPEPGVKEEYNVKVTTENGKVVLDLLDD</sequence>
<proteinExistence type="predicted"/>
<evidence type="ECO:0000313" key="4">
    <source>
        <dbReference type="Proteomes" id="UP000237144"/>
    </source>
</evidence>